<dbReference type="GO" id="GO:0015679">
    <property type="term" value="P:plasma membrane copper ion transport"/>
    <property type="evidence" value="ECO:0007669"/>
    <property type="project" value="TreeGrafter"/>
</dbReference>
<comment type="caution">
    <text evidence="3">The sequence shown here is derived from an EMBL/GenBank/DDBJ whole genome shotgun (WGS) entry which is preliminary data.</text>
</comment>
<evidence type="ECO:0000313" key="4">
    <source>
        <dbReference type="Proteomes" id="UP000601768"/>
    </source>
</evidence>
<dbReference type="PROSITE" id="PS51257">
    <property type="entry name" value="PROKAR_LIPOPROTEIN"/>
    <property type="match status" value="1"/>
</dbReference>
<protein>
    <submittedName>
        <fullName evidence="3">Uncharacterized protein</fullName>
    </submittedName>
</protein>
<keyword evidence="2" id="KW-0732">Signal</keyword>
<feature type="chain" id="PRO_5035322569" evidence="2">
    <location>
        <begin position="21"/>
        <end position="340"/>
    </location>
</feature>
<proteinExistence type="predicted"/>
<name>A0A8J6M2T9_9ALTE</name>
<accession>A0A8J6M2T9</accession>
<dbReference type="GO" id="GO:0060003">
    <property type="term" value="P:copper ion export"/>
    <property type="evidence" value="ECO:0007669"/>
    <property type="project" value="TreeGrafter"/>
</dbReference>
<dbReference type="Proteomes" id="UP000601768">
    <property type="component" value="Unassembled WGS sequence"/>
</dbReference>
<sequence>MKKFTITLLLLTGFSSLACAESLSIADLGQLELAYTQARNVDGFNGTTLRATVSVQPGQDFRLLSPIRVQQLHYLIADGTFVSQNQAILSLSGSEVHHFKERYDAGKSILAVASRRYQSNLKLYRQQAISESQWQETNRQYQEARLSLGHLQHFMELVVKTSEDGETLTIGAPIAGVFHYADLSDSSMEEPLLATILPPTSLRLGVKVPLSLVQDLQQLRTDHCVVEMTDKGRYADNFFVQAWSVPLGNNCQLLAGQRVAAIPHYAIQGYQVPKQAVFRLHQQQWILVRQAEQLHTIAVRVLASEPESYIVSSDTPLSGMDILTSSVGALQGMLLGMGGE</sequence>
<dbReference type="RefSeq" id="WP_186507037.1">
    <property type="nucleotide sequence ID" value="NZ_JACNEP010000008.1"/>
</dbReference>
<dbReference type="PANTHER" id="PTHR30097:SF4">
    <property type="entry name" value="SLR6042 PROTEIN"/>
    <property type="match status" value="1"/>
</dbReference>
<evidence type="ECO:0000256" key="1">
    <source>
        <dbReference type="ARBA" id="ARBA00022448"/>
    </source>
</evidence>
<evidence type="ECO:0000256" key="2">
    <source>
        <dbReference type="SAM" id="SignalP"/>
    </source>
</evidence>
<keyword evidence="1" id="KW-0813">Transport</keyword>
<gene>
    <name evidence="3" type="ORF">H8B19_11525</name>
</gene>
<dbReference type="PANTHER" id="PTHR30097">
    <property type="entry name" value="CATION EFFLUX SYSTEM PROTEIN CUSB"/>
    <property type="match status" value="1"/>
</dbReference>
<organism evidence="3 4">
    <name type="scientific">Neptunicella marina</name>
    <dbReference type="NCBI Taxonomy" id="2125989"/>
    <lineage>
        <taxon>Bacteria</taxon>
        <taxon>Pseudomonadati</taxon>
        <taxon>Pseudomonadota</taxon>
        <taxon>Gammaproteobacteria</taxon>
        <taxon>Alteromonadales</taxon>
        <taxon>Alteromonadaceae</taxon>
        <taxon>Neptunicella</taxon>
    </lineage>
</organism>
<dbReference type="GO" id="GO:0030313">
    <property type="term" value="C:cell envelope"/>
    <property type="evidence" value="ECO:0007669"/>
    <property type="project" value="TreeGrafter"/>
</dbReference>
<reference evidence="3" key="2">
    <citation type="submission" date="2020-08" db="EMBL/GenBank/DDBJ databases">
        <authorList>
            <person name="Lai Q."/>
        </authorList>
    </citation>
    <scope>NUCLEOTIDE SEQUENCE</scope>
    <source>
        <strain evidence="3">S27-2</strain>
    </source>
</reference>
<evidence type="ECO:0000313" key="3">
    <source>
        <dbReference type="EMBL" id="MBC3766507.1"/>
    </source>
</evidence>
<feature type="signal peptide" evidence="2">
    <location>
        <begin position="1"/>
        <end position="20"/>
    </location>
</feature>
<reference evidence="3" key="1">
    <citation type="journal article" date="2018" name="Int. J. Syst. Evol. Microbiol.">
        <title>Neptunicella marina gen. nov., sp. nov., isolated from surface seawater.</title>
        <authorList>
            <person name="Liu X."/>
            <person name="Lai Q."/>
            <person name="Du Y."/>
            <person name="Zhang X."/>
            <person name="Liu Z."/>
            <person name="Sun F."/>
            <person name="Shao Z."/>
        </authorList>
    </citation>
    <scope>NUCLEOTIDE SEQUENCE</scope>
    <source>
        <strain evidence="3">S27-2</strain>
    </source>
</reference>
<keyword evidence="4" id="KW-1185">Reference proteome</keyword>
<dbReference type="InterPro" id="IPR051909">
    <property type="entry name" value="MFP_Cation_Efflux"/>
</dbReference>
<dbReference type="AlphaFoldDB" id="A0A8J6M2T9"/>
<dbReference type="EMBL" id="JACNEP010000008">
    <property type="protein sequence ID" value="MBC3766507.1"/>
    <property type="molecule type" value="Genomic_DNA"/>
</dbReference>